<dbReference type="HOGENOM" id="CLU_063440_1_3_2"/>
<dbReference type="Gene3D" id="1.10.10.10">
    <property type="entry name" value="Winged helix-like DNA-binding domain superfamily/Winged helix DNA-binding domain"/>
    <property type="match status" value="1"/>
</dbReference>
<dbReference type="PANTHER" id="PTHR43252:SF5">
    <property type="entry name" value="TRANSCRIPTIONAL REGULATOR, PADR-LIKE FAMILY"/>
    <property type="match status" value="1"/>
</dbReference>
<dbReference type="Pfam" id="PF03551">
    <property type="entry name" value="PadR"/>
    <property type="match status" value="1"/>
</dbReference>
<dbReference type="BioCyc" id="PSP1104324:GJSN-2531-MONOMER"/>
<evidence type="ECO:0000313" key="3">
    <source>
        <dbReference type="Proteomes" id="UP000005867"/>
    </source>
</evidence>
<dbReference type="InterPro" id="IPR036388">
    <property type="entry name" value="WH-like_DNA-bd_sf"/>
</dbReference>
<dbReference type="eggNOG" id="arCOG00002">
    <property type="taxonomic scope" value="Archaea"/>
</dbReference>
<dbReference type="InterPro" id="IPR036390">
    <property type="entry name" value="WH_DNA-bd_sf"/>
</dbReference>
<proteinExistence type="predicted"/>
<dbReference type="SUPFAM" id="SSF46785">
    <property type="entry name" value="Winged helix' DNA-binding domain"/>
    <property type="match status" value="1"/>
</dbReference>
<protein>
    <submittedName>
        <fullName evidence="2">Transcriptional regulator, PadR-like family</fullName>
    </submittedName>
</protein>
<dbReference type="EMBL" id="CP003098">
    <property type="protein sequence ID" value="AET33971.1"/>
    <property type="molecule type" value="Genomic_DNA"/>
</dbReference>
<dbReference type="PANTHER" id="PTHR43252">
    <property type="entry name" value="TRANSCRIPTIONAL REGULATOR YQJI"/>
    <property type="match status" value="1"/>
</dbReference>
<dbReference type="Proteomes" id="UP000005867">
    <property type="component" value="Chromosome"/>
</dbReference>
<dbReference type="STRING" id="1104324.P186_2587"/>
<reference evidence="2 3" key="1">
    <citation type="journal article" date="2012" name="J. Bacteriol.">
        <title>Complete genome sequence of strain 1860, a crenarchaeon of the genus pyrobaculum able to grow with various electron acceptors.</title>
        <authorList>
            <person name="Mardanov A.V."/>
            <person name="Gumerov V.M."/>
            <person name="Slobodkina G.B."/>
            <person name="Beletsky A.V."/>
            <person name="Bonch-Osmolovskaya E.A."/>
            <person name="Ravin N.V."/>
            <person name="Skryabin K.G."/>
        </authorList>
    </citation>
    <scope>NUCLEOTIDE SEQUENCE [LARGE SCALE GENOMIC DNA]</scope>
    <source>
        <strain evidence="2 3">1860</strain>
    </source>
</reference>
<dbReference type="RefSeq" id="WP_014289796.1">
    <property type="nucleotide sequence ID" value="NC_016645.1"/>
</dbReference>
<dbReference type="KEGG" id="pyr:P186_2587"/>
<dbReference type="GeneID" id="11594188"/>
<evidence type="ECO:0000313" key="2">
    <source>
        <dbReference type="EMBL" id="AET33971.1"/>
    </source>
</evidence>
<sequence>MFKRRRGIFKGVVLYLLRSRPLSGYEMLKELSRLSSGRYAPSPGTLYPLLSYLEAEGLIEARETYVGRRRKKIYAITEQGLEYLEKLMEDDEFRELVKALEGGGEGGNLLVAIRDELVYIDEVIDEVEGDDAEVLREVLILLRRLEEKISARLRRLESR</sequence>
<dbReference type="OrthoDB" id="56053at2157"/>
<gene>
    <name evidence="2" type="ORF">P186_2587</name>
</gene>
<name>G7VDJ2_9CREN</name>
<evidence type="ECO:0000259" key="1">
    <source>
        <dbReference type="Pfam" id="PF03551"/>
    </source>
</evidence>
<accession>G7VDJ2</accession>
<dbReference type="InterPro" id="IPR005149">
    <property type="entry name" value="Tscrpt_reg_PadR_N"/>
</dbReference>
<keyword evidence="3" id="KW-1185">Reference proteome</keyword>
<organism evidence="2 3">
    <name type="scientific">Pyrobaculum ferrireducens</name>
    <dbReference type="NCBI Taxonomy" id="1104324"/>
    <lineage>
        <taxon>Archaea</taxon>
        <taxon>Thermoproteota</taxon>
        <taxon>Thermoprotei</taxon>
        <taxon>Thermoproteales</taxon>
        <taxon>Thermoproteaceae</taxon>
        <taxon>Pyrobaculum</taxon>
    </lineage>
</organism>
<feature type="domain" description="Transcription regulator PadR N-terminal" evidence="1">
    <location>
        <begin position="13"/>
        <end position="85"/>
    </location>
</feature>
<dbReference type="AlphaFoldDB" id="G7VDJ2"/>